<dbReference type="RefSeq" id="WP_350241355.1">
    <property type="nucleotide sequence ID" value="NZ_CP158297.1"/>
</dbReference>
<name>A0AAU7U5P3_9DEIO</name>
<geneLocation type="plasmid" evidence="1">
    <name>pDson01</name>
</geneLocation>
<dbReference type="InterPro" id="IPR009959">
    <property type="entry name" value="Cyclase_SnoaL-like"/>
</dbReference>
<reference evidence="1" key="1">
    <citation type="submission" date="2024-06" db="EMBL/GenBank/DDBJ databases">
        <title>Draft Genome Sequence of Deinococcus sonorensis Type Strain KR-87, a Biofilm Producing Representative of the Genus Deinococcus.</title>
        <authorList>
            <person name="Boren L.S."/>
            <person name="Grosso R.A."/>
            <person name="Hugenberg-Cox A.N."/>
            <person name="Hill J.T.E."/>
            <person name="Albert C.M."/>
            <person name="Tuohy J.M."/>
        </authorList>
    </citation>
    <scope>NUCLEOTIDE SEQUENCE</scope>
    <source>
        <strain evidence="1">KR-87</strain>
        <plasmid evidence="1">pDson01</plasmid>
    </source>
</reference>
<dbReference type="EMBL" id="CP158297">
    <property type="protein sequence ID" value="XBV83688.1"/>
    <property type="molecule type" value="Genomic_DNA"/>
</dbReference>
<organism evidence="1">
    <name type="scientific">Deinococcus sonorensis KR-87</name>
    <dbReference type="NCBI Taxonomy" id="694439"/>
    <lineage>
        <taxon>Bacteria</taxon>
        <taxon>Thermotogati</taxon>
        <taxon>Deinococcota</taxon>
        <taxon>Deinococci</taxon>
        <taxon>Deinococcales</taxon>
        <taxon>Deinococcaceae</taxon>
        <taxon>Deinococcus</taxon>
    </lineage>
</organism>
<dbReference type="SUPFAM" id="SSF54427">
    <property type="entry name" value="NTF2-like"/>
    <property type="match status" value="1"/>
</dbReference>
<accession>A0AAU7U5P3</accession>
<protein>
    <submittedName>
        <fullName evidence="1">Ester cyclase</fullName>
    </submittedName>
</protein>
<dbReference type="Pfam" id="PF07366">
    <property type="entry name" value="SnoaL"/>
    <property type="match status" value="1"/>
</dbReference>
<gene>
    <name evidence="1" type="ORF">ABOD76_03095</name>
</gene>
<sequence>MSTSGLVLFLQGFIVGFPDLHSTVERMVPRGDTVVLFVTGEGTFGRPFMVAP</sequence>
<evidence type="ECO:0000313" key="1">
    <source>
        <dbReference type="EMBL" id="XBV83688.1"/>
    </source>
</evidence>
<dbReference type="GO" id="GO:0030638">
    <property type="term" value="P:polyketide metabolic process"/>
    <property type="evidence" value="ECO:0007669"/>
    <property type="project" value="InterPro"/>
</dbReference>
<keyword evidence="1" id="KW-0614">Plasmid</keyword>
<dbReference type="InterPro" id="IPR032710">
    <property type="entry name" value="NTF2-like_dom_sf"/>
</dbReference>
<dbReference type="Gene3D" id="3.10.450.50">
    <property type="match status" value="1"/>
</dbReference>
<proteinExistence type="predicted"/>
<dbReference type="AlphaFoldDB" id="A0AAU7U5P3"/>
<dbReference type="KEGG" id="dsc:ABOD76_03095"/>